<protein>
    <submittedName>
        <fullName evidence="1">Uncharacterized protein</fullName>
    </submittedName>
</protein>
<dbReference type="Proteomes" id="UP000266328">
    <property type="component" value="Unassembled WGS sequence"/>
</dbReference>
<keyword evidence="2" id="KW-1185">Reference proteome</keyword>
<gene>
    <name evidence="1" type="ORF">SMC7_06025</name>
</gene>
<comment type="caution">
    <text evidence="1">The sequence shown here is derived from an EMBL/GenBank/DDBJ whole genome shotgun (WGS) entry which is preliminary data.</text>
</comment>
<name>A0A398CWS9_9BACT</name>
<proteinExistence type="predicted"/>
<organism evidence="1 2">
    <name type="scientific">Candidatus Cryosericum terrychapinii</name>
    <dbReference type="NCBI Taxonomy" id="2290919"/>
    <lineage>
        <taxon>Bacteria</taxon>
        <taxon>Pseudomonadati</taxon>
        <taxon>Caldisericota/Cryosericota group</taxon>
        <taxon>Candidatus Cryosericota</taxon>
        <taxon>Candidatus Cryosericia</taxon>
        <taxon>Candidatus Cryosericales</taxon>
        <taxon>Candidatus Cryosericaceae</taxon>
        <taxon>Candidatus Cryosericum</taxon>
    </lineage>
</organism>
<accession>A0A398CWS9</accession>
<reference evidence="1 2" key="1">
    <citation type="submission" date="2018-09" db="EMBL/GenBank/DDBJ databases">
        <title>Discovery and Ecogenomic Context for Candidatus Cryosericales, a Global Caldiserica Order Active in Thawing Permafrost.</title>
        <authorList>
            <person name="Martinez M.A."/>
            <person name="Woodcroft B.J."/>
            <person name="Ignacio Espinoza J.C."/>
            <person name="Zayed A."/>
            <person name="Singleton C.M."/>
            <person name="Boyd J."/>
            <person name="Li Y.-F."/>
            <person name="Purvine S."/>
            <person name="Maughan H."/>
            <person name="Hodgkins S.B."/>
            <person name="Anderson D."/>
            <person name="Sederholm M."/>
            <person name="Temperton B."/>
            <person name="Saleska S.R."/>
            <person name="Tyson G.W."/>
            <person name="Rich V.I."/>
        </authorList>
    </citation>
    <scope>NUCLEOTIDE SEQUENCE [LARGE SCALE GENOMIC DNA]</scope>
    <source>
        <strain evidence="1 2">SMC7</strain>
    </source>
</reference>
<evidence type="ECO:0000313" key="2">
    <source>
        <dbReference type="Proteomes" id="UP000266328"/>
    </source>
</evidence>
<dbReference type="AlphaFoldDB" id="A0A398CWS9"/>
<evidence type="ECO:0000313" key="1">
    <source>
        <dbReference type="EMBL" id="RIE05709.1"/>
    </source>
</evidence>
<sequence>MGFPSPTSLCRKRRDKDKSRFHPYVLRNRRVLLGGSFGVVLCRLRCCIRSGPNLPAGSSSRYESAKTTLCDKDAIEPRLIDAVANRDASLDGTRAGLSDETQQKLRNRALCRRRMIPDPLIQFQFTNDSAHSSPCLHHRHRWYTSGTSLELDRLASTTVSVLPCER</sequence>
<dbReference type="EMBL" id="QXIS01000033">
    <property type="protein sequence ID" value="RIE05709.1"/>
    <property type="molecule type" value="Genomic_DNA"/>
</dbReference>